<keyword evidence="3 6" id="KW-0812">Transmembrane</keyword>
<evidence type="ECO:0000259" key="7">
    <source>
        <dbReference type="Pfam" id="PF00892"/>
    </source>
</evidence>
<dbReference type="Pfam" id="PF00892">
    <property type="entry name" value="EamA"/>
    <property type="match status" value="2"/>
</dbReference>
<evidence type="ECO:0000256" key="1">
    <source>
        <dbReference type="ARBA" id="ARBA00004141"/>
    </source>
</evidence>
<evidence type="ECO:0000313" key="8">
    <source>
        <dbReference type="EMBL" id="MCM8557780.1"/>
    </source>
</evidence>
<dbReference type="RefSeq" id="WP_252114147.1">
    <property type="nucleotide sequence ID" value="NZ_JAMSHT010000001.1"/>
</dbReference>
<keyword evidence="5 6" id="KW-0472">Membrane</keyword>
<dbReference type="PANTHER" id="PTHR32322">
    <property type="entry name" value="INNER MEMBRANE TRANSPORTER"/>
    <property type="match status" value="1"/>
</dbReference>
<protein>
    <submittedName>
        <fullName evidence="8">DMT family transporter</fullName>
    </submittedName>
</protein>
<feature type="transmembrane region" description="Helical" evidence="6">
    <location>
        <begin position="254"/>
        <end position="272"/>
    </location>
</feature>
<proteinExistence type="inferred from homology"/>
<name>A0A9X2EHS2_9SPHN</name>
<feature type="transmembrane region" description="Helical" evidence="6">
    <location>
        <begin position="155"/>
        <end position="178"/>
    </location>
</feature>
<accession>A0A9X2EHS2</accession>
<comment type="subcellular location">
    <subcellularLocation>
        <location evidence="1">Membrane</location>
        <topology evidence="1">Multi-pass membrane protein</topology>
    </subcellularLocation>
</comment>
<feature type="transmembrane region" description="Helical" evidence="6">
    <location>
        <begin position="96"/>
        <end position="119"/>
    </location>
</feature>
<dbReference type="InterPro" id="IPR000620">
    <property type="entry name" value="EamA_dom"/>
</dbReference>
<feature type="transmembrane region" description="Helical" evidence="6">
    <location>
        <begin position="190"/>
        <end position="211"/>
    </location>
</feature>
<evidence type="ECO:0000256" key="5">
    <source>
        <dbReference type="ARBA" id="ARBA00023136"/>
    </source>
</evidence>
<feature type="transmembrane region" description="Helical" evidence="6">
    <location>
        <begin position="278"/>
        <end position="297"/>
    </location>
</feature>
<keyword evidence="9" id="KW-1185">Reference proteome</keyword>
<feature type="domain" description="EamA" evidence="7">
    <location>
        <begin position="15"/>
        <end position="143"/>
    </location>
</feature>
<dbReference type="Proteomes" id="UP001155128">
    <property type="component" value="Unassembled WGS sequence"/>
</dbReference>
<feature type="transmembrane region" description="Helical" evidence="6">
    <location>
        <begin position="71"/>
        <end position="90"/>
    </location>
</feature>
<dbReference type="EMBL" id="JAMSHT010000001">
    <property type="protein sequence ID" value="MCM8557780.1"/>
    <property type="molecule type" value="Genomic_DNA"/>
</dbReference>
<keyword evidence="4 6" id="KW-1133">Transmembrane helix</keyword>
<evidence type="ECO:0000256" key="2">
    <source>
        <dbReference type="ARBA" id="ARBA00007362"/>
    </source>
</evidence>
<evidence type="ECO:0000313" key="9">
    <source>
        <dbReference type="Proteomes" id="UP001155128"/>
    </source>
</evidence>
<dbReference type="AlphaFoldDB" id="A0A9X2EHS2"/>
<sequence length="311" mass="33509">MSLPQDGLRQVALPFIIFTLIWGSTWIVIKDQLGVVPAPWSVTYRFIIAAAGMALVARWKGESLKLQPGMFAAACVVGVTQFCFNFNGVYAAEQYITSGLVATVFALLMLPNAILGWLWLGQKPNARFSGAGLIAVAGIALLFRHELAERPDLTLTALMIGVAWTIFALVAAAISNVYQATDRAKRFPLFALLAWAMAIGAVLDGVIAFALSGPPVFEWRLGYWAGLLWLALAASVICFSLYYPVVRRIGPGKAAYSSAMVPIIAMALSTLFEGFQWTPLAIGGASLALLGLMLALWSRQKPQRITNPDAG</sequence>
<comment type="similarity">
    <text evidence="2">Belongs to the EamA transporter family.</text>
</comment>
<feature type="transmembrane region" description="Helical" evidence="6">
    <location>
        <begin position="41"/>
        <end position="59"/>
    </location>
</feature>
<reference evidence="8" key="1">
    <citation type="submission" date="2022-06" db="EMBL/GenBank/DDBJ databases">
        <title>Sphingomicrobium sedimins sp. nov., a marine bacterium isolated from tidal flat.</title>
        <authorList>
            <person name="Kim C.-H."/>
            <person name="Yoo Y."/>
            <person name="Kim J.-J."/>
        </authorList>
    </citation>
    <scope>NUCLEOTIDE SEQUENCE</scope>
    <source>
        <strain evidence="8">GRR-S6-50</strain>
    </source>
</reference>
<dbReference type="InterPro" id="IPR037185">
    <property type="entry name" value="EmrE-like"/>
</dbReference>
<feature type="transmembrane region" description="Helical" evidence="6">
    <location>
        <begin position="12"/>
        <end position="29"/>
    </location>
</feature>
<comment type="caution">
    <text evidence="8">The sequence shown here is derived from an EMBL/GenBank/DDBJ whole genome shotgun (WGS) entry which is preliminary data.</text>
</comment>
<feature type="domain" description="EamA" evidence="7">
    <location>
        <begin position="160"/>
        <end position="296"/>
    </location>
</feature>
<dbReference type="GO" id="GO:0016020">
    <property type="term" value="C:membrane"/>
    <property type="evidence" value="ECO:0007669"/>
    <property type="project" value="UniProtKB-SubCell"/>
</dbReference>
<evidence type="ECO:0000256" key="4">
    <source>
        <dbReference type="ARBA" id="ARBA00022989"/>
    </source>
</evidence>
<evidence type="ECO:0000256" key="3">
    <source>
        <dbReference type="ARBA" id="ARBA00022692"/>
    </source>
</evidence>
<gene>
    <name evidence="8" type="ORF">NDO55_08100</name>
</gene>
<organism evidence="8 9">
    <name type="scientific">Sphingomicrobium sediminis</name>
    <dbReference type="NCBI Taxonomy" id="2950949"/>
    <lineage>
        <taxon>Bacteria</taxon>
        <taxon>Pseudomonadati</taxon>
        <taxon>Pseudomonadota</taxon>
        <taxon>Alphaproteobacteria</taxon>
        <taxon>Sphingomonadales</taxon>
        <taxon>Sphingomonadaceae</taxon>
        <taxon>Sphingomicrobium</taxon>
    </lineage>
</organism>
<feature type="transmembrane region" description="Helical" evidence="6">
    <location>
        <begin position="223"/>
        <end position="242"/>
    </location>
</feature>
<dbReference type="InterPro" id="IPR050638">
    <property type="entry name" value="AA-Vitamin_Transporters"/>
</dbReference>
<dbReference type="SUPFAM" id="SSF103481">
    <property type="entry name" value="Multidrug resistance efflux transporter EmrE"/>
    <property type="match status" value="2"/>
</dbReference>
<evidence type="ECO:0000256" key="6">
    <source>
        <dbReference type="SAM" id="Phobius"/>
    </source>
</evidence>
<dbReference type="PANTHER" id="PTHR32322:SF2">
    <property type="entry name" value="EAMA DOMAIN-CONTAINING PROTEIN"/>
    <property type="match status" value="1"/>
</dbReference>